<dbReference type="SUPFAM" id="SSF89447">
    <property type="entry name" value="AbrB/MazE/MraZ-like"/>
    <property type="match status" value="1"/>
</dbReference>
<dbReference type="Gene3D" id="2.10.260.10">
    <property type="match status" value="1"/>
</dbReference>
<dbReference type="RefSeq" id="WP_135580817.1">
    <property type="nucleotide sequence ID" value="NZ_RQGA01000016.1"/>
</dbReference>
<name>A0A4R9JBC4_9LEPT</name>
<keyword evidence="1" id="KW-0238">DNA-binding</keyword>
<dbReference type="OrthoDB" id="331971at2"/>
<dbReference type="Proteomes" id="UP000298125">
    <property type="component" value="Unassembled WGS sequence"/>
</dbReference>
<dbReference type="InterPro" id="IPR037914">
    <property type="entry name" value="SpoVT-AbrB_sf"/>
</dbReference>
<dbReference type="AlphaFoldDB" id="A0A4R9JBC4"/>
<proteinExistence type="predicted"/>
<evidence type="ECO:0000313" key="2">
    <source>
        <dbReference type="Proteomes" id="UP000298125"/>
    </source>
</evidence>
<dbReference type="GO" id="GO:0003677">
    <property type="term" value="F:DNA binding"/>
    <property type="evidence" value="ECO:0007669"/>
    <property type="project" value="UniProtKB-KW"/>
</dbReference>
<organism evidence="1 2">
    <name type="scientific">Leptospira perdikensis</name>
    <dbReference type="NCBI Taxonomy" id="2484948"/>
    <lineage>
        <taxon>Bacteria</taxon>
        <taxon>Pseudomonadati</taxon>
        <taxon>Spirochaetota</taxon>
        <taxon>Spirochaetia</taxon>
        <taxon>Leptospirales</taxon>
        <taxon>Leptospiraceae</taxon>
        <taxon>Leptospira</taxon>
    </lineage>
</organism>
<evidence type="ECO:0000313" key="1">
    <source>
        <dbReference type="EMBL" id="TGL35945.1"/>
    </source>
</evidence>
<sequence>MLKKLVQHGNSSALVIEKPILELLKIDQNSTLEVTTDGKSLIIKPIEKNLAKSLDKINKAHGKTLKKLAQ</sequence>
<dbReference type="EMBL" id="RQGA01000016">
    <property type="protein sequence ID" value="TGL35945.1"/>
    <property type="molecule type" value="Genomic_DNA"/>
</dbReference>
<keyword evidence="2" id="KW-1185">Reference proteome</keyword>
<gene>
    <name evidence="1" type="ORF">EHQ49_16750</name>
</gene>
<reference evidence="1" key="1">
    <citation type="journal article" date="2019" name="PLoS Negl. Trop. Dis.">
        <title>Revisiting the worldwide diversity of Leptospira species in the environment.</title>
        <authorList>
            <person name="Vincent A.T."/>
            <person name="Schiettekatte O."/>
            <person name="Bourhy P."/>
            <person name="Veyrier F.J."/>
            <person name="Picardeau M."/>
        </authorList>
    </citation>
    <scope>NUCLEOTIDE SEQUENCE [LARGE SCALE GENOMIC DNA]</scope>
    <source>
        <strain evidence="1">201702692</strain>
    </source>
</reference>
<accession>A0A4R9JBC4</accession>
<comment type="caution">
    <text evidence="1">The sequence shown here is derived from an EMBL/GenBank/DDBJ whole genome shotgun (WGS) entry which is preliminary data.</text>
</comment>
<protein>
    <submittedName>
        <fullName evidence="1">AbrB/MazE/SpoVT family DNA-binding domain-containing protein</fullName>
    </submittedName>
</protein>